<accession>A0A6N7VUI2</accession>
<dbReference type="SUPFAM" id="SSF53041">
    <property type="entry name" value="Resolvase-like"/>
    <property type="match status" value="1"/>
</dbReference>
<dbReference type="InterPro" id="IPR038109">
    <property type="entry name" value="DNA_bind_recomb_sf"/>
</dbReference>
<dbReference type="Proteomes" id="UP000470875">
    <property type="component" value="Unassembled WGS sequence"/>
</dbReference>
<dbReference type="GO" id="GO:0003677">
    <property type="term" value="F:DNA binding"/>
    <property type="evidence" value="ECO:0007669"/>
    <property type="project" value="InterPro"/>
</dbReference>
<dbReference type="SMART" id="SM00857">
    <property type="entry name" value="Resolvase"/>
    <property type="match status" value="1"/>
</dbReference>
<dbReference type="PANTHER" id="PTHR30461:SF23">
    <property type="entry name" value="DNA RECOMBINASE-RELATED"/>
    <property type="match status" value="1"/>
</dbReference>
<dbReference type="AlphaFoldDB" id="A0A6N7VUI2"/>
<sequence>MLLVRIRSIPPARAALISACRRSQLSEIRRITPPQRTKSVLRVAAYARISMETERSPKSLSLQVSHYSQLIQSTPGWEYAGVYADSGISGTTTNRPQFQAMLASARQGNIDLILTKSISRFARNTVDLLEVVRELNSLGVEVRFEKENISTATADGEFMLTLLASFAQAESEQISANVKWRVRKQFEQGLANGFHMYGYTDSADATDVQIIESEAEIIRRAFAAFLDKVSMERFVADLTSEGVYTREGKPFSPEVPREWLSREAYTDTLTLGRFHSTTLGEHTKHNQGEEPMYRVEDTIPAIIDKETFEAVQVERARRREAGALANWSIPTTVLTSRIRCTACDCSFAHASRKRKSDRDISTSYWICARRREGKKTKCGTRTISESAFKSFLAETLGIPKFDEAVFNARIHHIDVTAPDNYTIHFTNGTRTNRQWKANLKRDAWTPAKKEAWSQLVKARWAEAKRTGAKDARKVKTPPEALAHFRAVSAAEAKRLRAEREER</sequence>
<dbReference type="CDD" id="cd00338">
    <property type="entry name" value="Ser_Recombinase"/>
    <property type="match status" value="1"/>
</dbReference>
<dbReference type="PROSITE" id="PS51737">
    <property type="entry name" value="RECOMBINASE_DNA_BIND"/>
    <property type="match status" value="1"/>
</dbReference>
<name>A0A6N7VUI2_9ACTO</name>
<evidence type="ECO:0000313" key="4">
    <source>
        <dbReference type="Proteomes" id="UP000470875"/>
    </source>
</evidence>
<feature type="domain" description="Resolvase/invertase-type recombinase catalytic" evidence="1">
    <location>
        <begin position="42"/>
        <end position="193"/>
    </location>
</feature>
<dbReference type="InterPro" id="IPR050639">
    <property type="entry name" value="SSR_resolvase"/>
</dbReference>
<proteinExistence type="predicted"/>
<gene>
    <name evidence="3" type="ORF">FYJ24_11880</name>
</gene>
<organism evidence="3 4">
    <name type="scientific">Scrofimicrobium canadense</name>
    <dbReference type="NCBI Taxonomy" id="2652290"/>
    <lineage>
        <taxon>Bacteria</taxon>
        <taxon>Bacillati</taxon>
        <taxon>Actinomycetota</taxon>
        <taxon>Actinomycetes</taxon>
        <taxon>Actinomycetales</taxon>
        <taxon>Actinomycetaceae</taxon>
        <taxon>Scrofimicrobium</taxon>
    </lineage>
</organism>
<dbReference type="Gene3D" id="3.90.1750.20">
    <property type="entry name" value="Putative Large Serine Recombinase, Chain B, Domain 2"/>
    <property type="match status" value="1"/>
</dbReference>
<comment type="caution">
    <text evidence="3">The sequence shown here is derived from an EMBL/GenBank/DDBJ whole genome shotgun (WGS) entry which is preliminary data.</text>
</comment>
<dbReference type="InterPro" id="IPR011109">
    <property type="entry name" value="DNA_bind_recombinase_dom"/>
</dbReference>
<dbReference type="EMBL" id="VULO01000018">
    <property type="protein sequence ID" value="MSS85427.1"/>
    <property type="molecule type" value="Genomic_DNA"/>
</dbReference>
<dbReference type="PANTHER" id="PTHR30461">
    <property type="entry name" value="DNA-INVERTASE FROM LAMBDOID PROPHAGE"/>
    <property type="match status" value="1"/>
</dbReference>
<dbReference type="Gene3D" id="3.40.50.1390">
    <property type="entry name" value="Resolvase, N-terminal catalytic domain"/>
    <property type="match status" value="1"/>
</dbReference>
<dbReference type="Pfam" id="PF00239">
    <property type="entry name" value="Resolvase"/>
    <property type="match status" value="1"/>
</dbReference>
<dbReference type="InterPro" id="IPR025827">
    <property type="entry name" value="Zn_ribbon_recom_dom"/>
</dbReference>
<evidence type="ECO:0000259" key="2">
    <source>
        <dbReference type="PROSITE" id="PS51737"/>
    </source>
</evidence>
<dbReference type="Pfam" id="PF07508">
    <property type="entry name" value="Recombinase"/>
    <property type="match status" value="1"/>
</dbReference>
<dbReference type="Pfam" id="PF13408">
    <property type="entry name" value="Zn_ribbon_recom"/>
    <property type="match status" value="1"/>
</dbReference>
<dbReference type="InterPro" id="IPR006119">
    <property type="entry name" value="Resolv_N"/>
</dbReference>
<feature type="domain" description="Recombinase" evidence="2">
    <location>
        <begin position="196"/>
        <end position="321"/>
    </location>
</feature>
<dbReference type="InterPro" id="IPR036162">
    <property type="entry name" value="Resolvase-like_N_sf"/>
</dbReference>
<keyword evidence="4" id="KW-1185">Reference proteome</keyword>
<dbReference type="GO" id="GO:0000150">
    <property type="term" value="F:DNA strand exchange activity"/>
    <property type="evidence" value="ECO:0007669"/>
    <property type="project" value="InterPro"/>
</dbReference>
<evidence type="ECO:0000313" key="3">
    <source>
        <dbReference type="EMBL" id="MSS85427.1"/>
    </source>
</evidence>
<reference evidence="3 4" key="1">
    <citation type="submission" date="2019-08" db="EMBL/GenBank/DDBJ databases">
        <title>In-depth cultivation of the pig gut microbiome towards novel bacterial diversity and tailored functional studies.</title>
        <authorList>
            <person name="Wylensek D."/>
            <person name="Hitch T.C.A."/>
            <person name="Clavel T."/>
        </authorList>
    </citation>
    <scope>NUCLEOTIDE SEQUENCE [LARGE SCALE GENOMIC DNA]</scope>
    <source>
        <strain evidence="3 4">WB03_NA08</strain>
    </source>
</reference>
<dbReference type="PROSITE" id="PS51736">
    <property type="entry name" value="RECOMBINASES_3"/>
    <property type="match status" value="1"/>
</dbReference>
<evidence type="ECO:0000259" key="1">
    <source>
        <dbReference type="PROSITE" id="PS51736"/>
    </source>
</evidence>
<protein>
    <submittedName>
        <fullName evidence="3">Recombinase family protein</fullName>
    </submittedName>
</protein>